<dbReference type="Pfam" id="PF13561">
    <property type="entry name" value="adh_short_C2"/>
    <property type="match status" value="1"/>
</dbReference>
<dbReference type="EMBL" id="FPHJ01000038">
    <property type="protein sequence ID" value="SFV62708.1"/>
    <property type="molecule type" value="Genomic_DNA"/>
</dbReference>
<dbReference type="Gene3D" id="3.40.50.720">
    <property type="entry name" value="NAD(P)-binding Rossmann-like Domain"/>
    <property type="match status" value="1"/>
</dbReference>
<gene>
    <name evidence="3" type="ORF">MNB_SUP05-5-69</name>
</gene>
<dbReference type="PRINTS" id="PR00080">
    <property type="entry name" value="SDRFAMILY"/>
</dbReference>
<dbReference type="SUPFAM" id="SSF51735">
    <property type="entry name" value="NAD(P)-binding Rossmann-fold domains"/>
    <property type="match status" value="1"/>
</dbReference>
<keyword evidence="2" id="KW-0560">Oxidoreductase</keyword>
<organism evidence="3">
    <name type="scientific">hydrothermal vent metagenome</name>
    <dbReference type="NCBI Taxonomy" id="652676"/>
    <lineage>
        <taxon>unclassified sequences</taxon>
        <taxon>metagenomes</taxon>
        <taxon>ecological metagenomes</taxon>
    </lineage>
</organism>
<proteinExistence type="inferred from homology"/>
<evidence type="ECO:0000256" key="2">
    <source>
        <dbReference type="ARBA" id="ARBA00023002"/>
    </source>
</evidence>
<dbReference type="GO" id="GO:0016491">
    <property type="term" value="F:oxidoreductase activity"/>
    <property type="evidence" value="ECO:0007669"/>
    <property type="project" value="UniProtKB-KW"/>
</dbReference>
<dbReference type="NCBIfam" id="NF006598">
    <property type="entry name" value="PRK09135.1"/>
    <property type="match status" value="1"/>
</dbReference>
<name>A0A1W1CA34_9ZZZZ</name>
<dbReference type="PRINTS" id="PR00081">
    <property type="entry name" value="GDHRDH"/>
</dbReference>
<dbReference type="InterPro" id="IPR002347">
    <property type="entry name" value="SDR_fam"/>
</dbReference>
<evidence type="ECO:0000256" key="1">
    <source>
        <dbReference type="ARBA" id="ARBA00006484"/>
    </source>
</evidence>
<dbReference type="InterPro" id="IPR020904">
    <property type="entry name" value="Sc_DH/Rdtase_CS"/>
</dbReference>
<dbReference type="PANTHER" id="PTHR43639">
    <property type="entry name" value="OXIDOREDUCTASE, SHORT-CHAIN DEHYDROGENASE/REDUCTASE FAMILY (AFU_ORTHOLOGUE AFUA_5G02870)"/>
    <property type="match status" value="1"/>
</dbReference>
<accession>A0A1W1CA34</accession>
<dbReference type="PANTHER" id="PTHR43639:SF1">
    <property type="entry name" value="SHORT-CHAIN DEHYDROGENASE_REDUCTASE FAMILY PROTEIN"/>
    <property type="match status" value="1"/>
</dbReference>
<sequence>MKTVLVTGASGRVGAEIVREFHRNNYNVLIHVRHKRPEVIELLEELNQKCSNSAFIVSGELSQLSGIEDLVKQVLKITPQLDVLVNNASRFYPTKMGETTVKQWQDLMASNLFAPFFLTQELMNNISNCVVNIVDIHAQRPMKDYPVYSTTKAGLQMLTKSMAKELAPNIRVNGIAPGAILWPQKEAELPLEAKQNILNKIALKKQGTPSDIAKAVFFLTKNKYITGQIINIDGGRSLNQ</sequence>
<evidence type="ECO:0000313" key="3">
    <source>
        <dbReference type="EMBL" id="SFV62708.1"/>
    </source>
</evidence>
<reference evidence="3" key="1">
    <citation type="submission" date="2016-10" db="EMBL/GenBank/DDBJ databases">
        <authorList>
            <person name="de Groot N.N."/>
        </authorList>
    </citation>
    <scope>NUCLEOTIDE SEQUENCE</scope>
</reference>
<dbReference type="InterPro" id="IPR036291">
    <property type="entry name" value="NAD(P)-bd_dom_sf"/>
</dbReference>
<comment type="similarity">
    <text evidence="1">Belongs to the short-chain dehydrogenases/reductases (SDR) family.</text>
</comment>
<protein>
    <submittedName>
        <fullName evidence="3">FolM Alternative dihydrofolate reductase 1</fullName>
    </submittedName>
</protein>
<dbReference type="PROSITE" id="PS00061">
    <property type="entry name" value="ADH_SHORT"/>
    <property type="match status" value="1"/>
</dbReference>
<dbReference type="AlphaFoldDB" id="A0A1W1CA34"/>